<dbReference type="EMBL" id="PUJV01000055">
    <property type="protein sequence ID" value="NHB98683.1"/>
    <property type="molecule type" value="Genomic_DNA"/>
</dbReference>
<dbReference type="InterPro" id="IPR001574">
    <property type="entry name" value="Ribosome_inactivat_prot"/>
</dbReference>
<keyword evidence="1" id="KW-0812">Transmembrane</keyword>
<dbReference type="GO" id="GO:0017148">
    <property type="term" value="P:negative regulation of translation"/>
    <property type="evidence" value="ECO:0007669"/>
    <property type="project" value="InterPro"/>
</dbReference>
<evidence type="ECO:0000256" key="1">
    <source>
        <dbReference type="SAM" id="Phobius"/>
    </source>
</evidence>
<sequence>MVKETKRYKIEDSMIRIPIFIMCFFLLAINNCAISGKNYYVDIHFDKGKNYLSDIEAIRNMSGTSNNMLSASGHTVRLTYPFDSLGGPGDSYYRIVRLYNVSREGDNSDGANVQLVMQRWDFYIAGFIVLSNGRSVYHRFEDLPEYPLPFGVSSINTLRTSSNYNRLARVARISNTGPASNGILSRGTLPMSRASLERATGDLERIAPGAIALDEQQARAIISYATVVAEAIRFRVIADDFGRSLDTGADYTLQSTNLGNNATGFSLTLNWEALSGPATRFGGLTQERQPITSVYAGNNNSNIRLTGRDGIASVLAMLAHCAPNNRTNSFFSRPAARGEKVSGGDVPVCSMENVIGNGNRIWDRTSYHIPVKFEHADGLRLKF</sequence>
<evidence type="ECO:0000313" key="3">
    <source>
        <dbReference type="Proteomes" id="UP000547931"/>
    </source>
</evidence>
<comment type="caution">
    <text evidence="2">The sequence shown here is derived from an EMBL/GenBank/DDBJ whole genome shotgun (WGS) entry which is preliminary data.</text>
</comment>
<proteinExistence type="predicted"/>
<name>A0A7X5QQI2_9GAMM</name>
<accession>A0A7X5QQI2</accession>
<keyword evidence="1" id="KW-0472">Membrane</keyword>
<dbReference type="AlphaFoldDB" id="A0A7X5QQI2"/>
<keyword evidence="3" id="KW-1185">Reference proteome</keyword>
<evidence type="ECO:0000313" key="2">
    <source>
        <dbReference type="EMBL" id="NHB98683.1"/>
    </source>
</evidence>
<dbReference type="GO" id="GO:0030598">
    <property type="term" value="F:rRNA N-glycosylase activity"/>
    <property type="evidence" value="ECO:0007669"/>
    <property type="project" value="InterPro"/>
</dbReference>
<dbReference type="SUPFAM" id="SSF56371">
    <property type="entry name" value="Ribosome inactivating proteins (RIP)"/>
    <property type="match status" value="1"/>
</dbReference>
<organism evidence="2 3">
    <name type="scientific">Photorhabdus stackebrandtii</name>
    <dbReference type="NCBI Taxonomy" id="1123042"/>
    <lineage>
        <taxon>Bacteria</taxon>
        <taxon>Pseudomonadati</taxon>
        <taxon>Pseudomonadota</taxon>
        <taxon>Gammaproteobacteria</taxon>
        <taxon>Enterobacterales</taxon>
        <taxon>Morganellaceae</taxon>
        <taxon>Photorhabdus</taxon>
    </lineage>
</organism>
<dbReference type="Proteomes" id="UP000547931">
    <property type="component" value="Unassembled WGS sequence"/>
</dbReference>
<reference evidence="2 3" key="1">
    <citation type="submission" date="2018-02" db="EMBL/GenBank/DDBJ databases">
        <authorList>
            <person name="Machado R.A."/>
        </authorList>
    </citation>
    <scope>NUCLEOTIDE SEQUENCE [LARGE SCALE GENOMIC DNA]</scope>
    <source>
        <strain evidence="2 3">DSM 23271</strain>
    </source>
</reference>
<feature type="transmembrane region" description="Helical" evidence="1">
    <location>
        <begin position="12"/>
        <end position="29"/>
    </location>
</feature>
<gene>
    <name evidence="2" type="ORF">C5470_21095</name>
</gene>
<dbReference type="Pfam" id="PF00161">
    <property type="entry name" value="RIP"/>
    <property type="match status" value="1"/>
</dbReference>
<dbReference type="InterPro" id="IPR016138">
    <property type="entry name" value="Ribosome_inactivat_prot_sub1"/>
</dbReference>
<dbReference type="Gene3D" id="3.40.420.10">
    <property type="entry name" value="Ricin (A subunit), domain 1"/>
    <property type="match status" value="1"/>
</dbReference>
<evidence type="ECO:0008006" key="4">
    <source>
        <dbReference type="Google" id="ProtNLM"/>
    </source>
</evidence>
<dbReference type="InterPro" id="IPR036041">
    <property type="entry name" value="Ribosome-inact_prot_sf"/>
</dbReference>
<protein>
    <recommendedName>
        <fullName evidence="4">rRNA N-glycosylase</fullName>
    </recommendedName>
</protein>
<keyword evidence="1" id="KW-1133">Transmembrane helix</keyword>